<feature type="compositionally biased region" description="Polar residues" evidence="1">
    <location>
        <begin position="58"/>
        <end position="68"/>
    </location>
</feature>
<sequence>MNQILRAIPALALAATSGLLLARADAAGPASAWTCGNGETPHQVDQTWRCPGGKLATSGASVASTSDQPHVKIGGGGHGHSKAHAPRNPDVAKAPEPDH</sequence>
<feature type="region of interest" description="Disordered" evidence="1">
    <location>
        <begin position="55"/>
        <end position="99"/>
    </location>
</feature>
<evidence type="ECO:0000313" key="3">
    <source>
        <dbReference type="EMBL" id="CAB3752412.1"/>
    </source>
</evidence>
<proteinExistence type="predicted"/>
<dbReference type="Proteomes" id="UP000494363">
    <property type="component" value="Unassembled WGS sequence"/>
</dbReference>
<dbReference type="EMBL" id="CADIKH010000007">
    <property type="protein sequence ID" value="CAB3752412.1"/>
    <property type="molecule type" value="Genomic_DNA"/>
</dbReference>
<evidence type="ECO:0000256" key="1">
    <source>
        <dbReference type="SAM" id="MobiDB-lite"/>
    </source>
</evidence>
<feature type="signal peptide" evidence="2">
    <location>
        <begin position="1"/>
        <end position="22"/>
    </location>
</feature>
<feature type="chain" id="PRO_5026939348" description="DUF3761 domain-containing protein" evidence="2">
    <location>
        <begin position="23"/>
        <end position="99"/>
    </location>
</feature>
<evidence type="ECO:0008006" key="5">
    <source>
        <dbReference type="Google" id="ProtNLM"/>
    </source>
</evidence>
<evidence type="ECO:0000256" key="2">
    <source>
        <dbReference type="SAM" id="SignalP"/>
    </source>
</evidence>
<accession>A0A6J5DGW0</accession>
<name>A0A6J5DGW0_9BURK</name>
<keyword evidence="2" id="KW-0732">Signal</keyword>
<organism evidence="3 4">
    <name type="scientific">Paraburkholderia humisilvae</name>
    <dbReference type="NCBI Taxonomy" id="627669"/>
    <lineage>
        <taxon>Bacteria</taxon>
        <taxon>Pseudomonadati</taxon>
        <taxon>Pseudomonadota</taxon>
        <taxon>Betaproteobacteria</taxon>
        <taxon>Burkholderiales</taxon>
        <taxon>Burkholderiaceae</taxon>
        <taxon>Paraburkholderia</taxon>
    </lineage>
</organism>
<gene>
    <name evidence="3" type="ORF">LMG29542_01736</name>
</gene>
<keyword evidence="4" id="KW-1185">Reference proteome</keyword>
<dbReference type="RefSeq" id="WP_175226062.1">
    <property type="nucleotide sequence ID" value="NZ_CADIKH010000007.1"/>
</dbReference>
<evidence type="ECO:0000313" key="4">
    <source>
        <dbReference type="Proteomes" id="UP000494363"/>
    </source>
</evidence>
<dbReference type="AlphaFoldDB" id="A0A6J5DGW0"/>
<protein>
    <recommendedName>
        <fullName evidence="5">DUF3761 domain-containing protein</fullName>
    </recommendedName>
</protein>
<reference evidence="3 4" key="1">
    <citation type="submission" date="2020-04" db="EMBL/GenBank/DDBJ databases">
        <authorList>
            <person name="De Canck E."/>
        </authorList>
    </citation>
    <scope>NUCLEOTIDE SEQUENCE [LARGE SCALE GENOMIC DNA]</scope>
    <source>
        <strain evidence="3 4">LMG 29542</strain>
    </source>
</reference>